<accession>A0A916XBW9</accession>
<dbReference type="Gene3D" id="1.10.10.60">
    <property type="entry name" value="Homeodomain-like"/>
    <property type="match status" value="1"/>
</dbReference>
<dbReference type="InterPro" id="IPR036271">
    <property type="entry name" value="Tet_transcr_reg_TetR-rel_C_sf"/>
</dbReference>
<evidence type="ECO:0000259" key="5">
    <source>
        <dbReference type="PROSITE" id="PS50977"/>
    </source>
</evidence>
<evidence type="ECO:0000256" key="3">
    <source>
        <dbReference type="ARBA" id="ARBA00023163"/>
    </source>
</evidence>
<dbReference type="InterPro" id="IPR009057">
    <property type="entry name" value="Homeodomain-like_sf"/>
</dbReference>
<keyword evidence="2 4" id="KW-0238">DNA-binding</keyword>
<evidence type="ECO:0000256" key="2">
    <source>
        <dbReference type="ARBA" id="ARBA00023125"/>
    </source>
</evidence>
<dbReference type="PANTHER" id="PTHR47506">
    <property type="entry name" value="TRANSCRIPTIONAL REGULATORY PROTEIN"/>
    <property type="match status" value="1"/>
</dbReference>
<keyword evidence="7" id="KW-1185">Reference proteome</keyword>
<dbReference type="PROSITE" id="PS01081">
    <property type="entry name" value="HTH_TETR_1"/>
    <property type="match status" value="1"/>
</dbReference>
<dbReference type="SUPFAM" id="SSF48498">
    <property type="entry name" value="Tetracyclin repressor-like, C-terminal domain"/>
    <property type="match status" value="1"/>
</dbReference>
<gene>
    <name evidence="6" type="ORF">GCM10010994_17580</name>
</gene>
<dbReference type="InterPro" id="IPR023772">
    <property type="entry name" value="DNA-bd_HTH_TetR-type_CS"/>
</dbReference>
<evidence type="ECO:0000256" key="1">
    <source>
        <dbReference type="ARBA" id="ARBA00023015"/>
    </source>
</evidence>
<dbReference type="Gene3D" id="1.10.357.10">
    <property type="entry name" value="Tetracycline Repressor, domain 2"/>
    <property type="match status" value="1"/>
</dbReference>
<feature type="domain" description="HTH tetR-type" evidence="5">
    <location>
        <begin position="8"/>
        <end position="68"/>
    </location>
</feature>
<dbReference type="AlphaFoldDB" id="A0A916XBW9"/>
<name>A0A916XBW9_9HYPH</name>
<dbReference type="RefSeq" id="WP_188608795.1">
    <property type="nucleotide sequence ID" value="NZ_BMGG01000003.1"/>
</dbReference>
<dbReference type="Proteomes" id="UP000637002">
    <property type="component" value="Unassembled WGS sequence"/>
</dbReference>
<dbReference type="PROSITE" id="PS50977">
    <property type="entry name" value="HTH_TETR_2"/>
    <property type="match status" value="1"/>
</dbReference>
<evidence type="ECO:0000313" key="7">
    <source>
        <dbReference type="Proteomes" id="UP000637002"/>
    </source>
</evidence>
<dbReference type="PRINTS" id="PR00455">
    <property type="entry name" value="HTHTETR"/>
</dbReference>
<keyword evidence="1" id="KW-0805">Transcription regulation</keyword>
<dbReference type="GO" id="GO:0003677">
    <property type="term" value="F:DNA binding"/>
    <property type="evidence" value="ECO:0007669"/>
    <property type="project" value="UniProtKB-UniRule"/>
</dbReference>
<dbReference type="PANTHER" id="PTHR47506:SF7">
    <property type="entry name" value="TRANSCRIPTIONAL REGULATORY PROTEIN"/>
    <property type="match status" value="1"/>
</dbReference>
<reference evidence="6" key="2">
    <citation type="submission" date="2020-09" db="EMBL/GenBank/DDBJ databases">
        <authorList>
            <person name="Sun Q."/>
            <person name="Zhou Y."/>
        </authorList>
    </citation>
    <scope>NUCLEOTIDE SEQUENCE</scope>
    <source>
        <strain evidence="6">CGMCC 1.12919</strain>
    </source>
</reference>
<reference evidence="6" key="1">
    <citation type="journal article" date="2014" name="Int. J. Syst. Evol. Microbiol.">
        <title>Complete genome sequence of Corynebacterium casei LMG S-19264T (=DSM 44701T), isolated from a smear-ripened cheese.</title>
        <authorList>
            <consortium name="US DOE Joint Genome Institute (JGI-PGF)"/>
            <person name="Walter F."/>
            <person name="Albersmeier A."/>
            <person name="Kalinowski J."/>
            <person name="Ruckert C."/>
        </authorList>
    </citation>
    <scope>NUCLEOTIDE SEQUENCE</scope>
    <source>
        <strain evidence="6">CGMCC 1.12919</strain>
    </source>
</reference>
<dbReference type="SUPFAM" id="SSF46689">
    <property type="entry name" value="Homeodomain-like"/>
    <property type="match status" value="1"/>
</dbReference>
<keyword evidence="3" id="KW-0804">Transcription</keyword>
<dbReference type="Pfam" id="PF00440">
    <property type="entry name" value="TetR_N"/>
    <property type="match status" value="1"/>
</dbReference>
<evidence type="ECO:0000256" key="4">
    <source>
        <dbReference type="PROSITE-ProRule" id="PRU00335"/>
    </source>
</evidence>
<dbReference type="EMBL" id="BMGG01000003">
    <property type="protein sequence ID" value="GGC59275.1"/>
    <property type="molecule type" value="Genomic_DNA"/>
</dbReference>
<comment type="caution">
    <text evidence="6">The sequence shown here is derived from an EMBL/GenBank/DDBJ whole genome shotgun (WGS) entry which is preliminary data.</text>
</comment>
<sequence>MRRRDAKANAHARILEVAGARLRDDGVDGASIAEVMTAAGLTHGAFYAHFANKQDLLVAAFQAALTSGRRLWFRTSRKETWSERIERLARRYLNPAHRDDRATSCGFSALASEIPRSERPLRRAYEAELLQTLARLAEPCEPPVPDRAARQEDAIAFLALCIGGLSMARGVTDPALSDAILKACRKAAARLASGPAPAPSGASR</sequence>
<evidence type="ECO:0000313" key="6">
    <source>
        <dbReference type="EMBL" id="GGC59275.1"/>
    </source>
</evidence>
<protein>
    <submittedName>
        <fullName evidence="6">TetR family transcriptional regulator</fullName>
    </submittedName>
</protein>
<organism evidence="6 7">
    <name type="scientific">Chelatococcus reniformis</name>
    <dbReference type="NCBI Taxonomy" id="1494448"/>
    <lineage>
        <taxon>Bacteria</taxon>
        <taxon>Pseudomonadati</taxon>
        <taxon>Pseudomonadota</taxon>
        <taxon>Alphaproteobacteria</taxon>
        <taxon>Hyphomicrobiales</taxon>
        <taxon>Chelatococcaceae</taxon>
        <taxon>Chelatococcus</taxon>
    </lineage>
</organism>
<feature type="DNA-binding region" description="H-T-H motif" evidence="4">
    <location>
        <begin position="31"/>
        <end position="50"/>
    </location>
</feature>
<dbReference type="InterPro" id="IPR001647">
    <property type="entry name" value="HTH_TetR"/>
</dbReference>
<proteinExistence type="predicted"/>